<dbReference type="InterPro" id="IPR000073">
    <property type="entry name" value="AB_hydrolase_1"/>
</dbReference>
<evidence type="ECO:0000313" key="4">
    <source>
        <dbReference type="Proteomes" id="UP000654257"/>
    </source>
</evidence>
<reference evidence="3" key="1">
    <citation type="journal article" date="2014" name="Int. J. Syst. Evol. Microbiol.">
        <title>Complete genome sequence of Corynebacterium casei LMG S-19264T (=DSM 44701T), isolated from a smear-ripened cheese.</title>
        <authorList>
            <consortium name="US DOE Joint Genome Institute (JGI-PGF)"/>
            <person name="Walter F."/>
            <person name="Albersmeier A."/>
            <person name="Kalinowski J."/>
            <person name="Ruckert C."/>
        </authorList>
    </citation>
    <scope>NUCLEOTIDE SEQUENCE</scope>
    <source>
        <strain evidence="3">CCM 7905</strain>
    </source>
</reference>
<keyword evidence="4" id="KW-1185">Reference proteome</keyword>
<dbReference type="AlphaFoldDB" id="A0A917FY92"/>
<feature type="compositionally biased region" description="Basic and acidic residues" evidence="1">
    <location>
        <begin position="377"/>
        <end position="387"/>
    </location>
</feature>
<organism evidence="3 4">
    <name type="scientific">Rhodococcoides trifolii</name>
    <dbReference type="NCBI Taxonomy" id="908250"/>
    <lineage>
        <taxon>Bacteria</taxon>
        <taxon>Bacillati</taxon>
        <taxon>Actinomycetota</taxon>
        <taxon>Actinomycetes</taxon>
        <taxon>Mycobacteriales</taxon>
        <taxon>Nocardiaceae</taxon>
        <taxon>Rhodococcoides</taxon>
    </lineage>
</organism>
<sequence>MTDSKWSGLVGGVASIAAIGAAAGATALRRAVRRQGPDPLVREDFALMNVDRGSIVAADDGVPLAVREVGPVAAPLTVVFVHGYCLRMESWHFQRRELERRWGQDVRMVFYDQRGHGRSGRGQAQSCTIAQLGTDLAAVIRAVAPKGPVVLLGHSMGGMTVLAAAGQFPDLFAERVIGVGLLSTTAAGLAQTGLGRNLENPAIDAFRLAVRTAPGVVQFGRGVVRSLISPVLLAASYGTDVSPALVHFSESMINGTSVVTMVNFLKSLELHDETDSLTVLADTPALVLCGDDDWVIPFRKSEELADGLPLAEIVRVRRAGHLVQLEFAPEVDDAIDRLVTRALAAAPAEGRSDSGGQAEGRSDSGGQAGGRSVFGRRVAEPRRRTVG</sequence>
<dbReference type="InterPro" id="IPR050471">
    <property type="entry name" value="AB_hydrolase"/>
</dbReference>
<protein>
    <submittedName>
        <fullName evidence="3">Hydrolase alpha/beta fold protein</fullName>
    </submittedName>
</protein>
<dbReference type="Pfam" id="PF00561">
    <property type="entry name" value="Abhydrolase_1"/>
    <property type="match status" value="1"/>
</dbReference>
<dbReference type="PANTHER" id="PTHR43433">
    <property type="entry name" value="HYDROLASE, ALPHA/BETA FOLD FAMILY PROTEIN"/>
    <property type="match status" value="1"/>
</dbReference>
<dbReference type="PANTHER" id="PTHR43433:SF1">
    <property type="entry name" value="BLL5160 PROTEIN"/>
    <property type="match status" value="1"/>
</dbReference>
<dbReference type="EMBL" id="BMCU01000003">
    <property type="protein sequence ID" value="GGG13953.1"/>
    <property type="molecule type" value="Genomic_DNA"/>
</dbReference>
<reference evidence="3" key="2">
    <citation type="submission" date="2020-09" db="EMBL/GenBank/DDBJ databases">
        <authorList>
            <person name="Sun Q."/>
            <person name="Sedlacek I."/>
        </authorList>
    </citation>
    <scope>NUCLEOTIDE SEQUENCE</scope>
    <source>
        <strain evidence="3">CCM 7905</strain>
    </source>
</reference>
<evidence type="ECO:0000256" key="1">
    <source>
        <dbReference type="SAM" id="MobiDB-lite"/>
    </source>
</evidence>
<dbReference type="Gene3D" id="3.40.50.1820">
    <property type="entry name" value="alpha/beta hydrolase"/>
    <property type="match status" value="1"/>
</dbReference>
<dbReference type="GO" id="GO:0016787">
    <property type="term" value="F:hydrolase activity"/>
    <property type="evidence" value="ECO:0007669"/>
    <property type="project" value="UniProtKB-KW"/>
</dbReference>
<evidence type="ECO:0000259" key="2">
    <source>
        <dbReference type="Pfam" id="PF00561"/>
    </source>
</evidence>
<name>A0A917FY92_9NOCA</name>
<gene>
    <name evidence="3" type="ORF">GCM10007304_30000</name>
</gene>
<feature type="region of interest" description="Disordered" evidence="1">
    <location>
        <begin position="346"/>
        <end position="387"/>
    </location>
</feature>
<dbReference type="RefSeq" id="WP_371829957.1">
    <property type="nucleotide sequence ID" value="NZ_BMCU01000003.1"/>
</dbReference>
<accession>A0A917FY92</accession>
<keyword evidence="3" id="KW-0378">Hydrolase</keyword>
<proteinExistence type="predicted"/>
<dbReference type="InterPro" id="IPR029058">
    <property type="entry name" value="AB_hydrolase_fold"/>
</dbReference>
<comment type="caution">
    <text evidence="3">The sequence shown here is derived from an EMBL/GenBank/DDBJ whole genome shotgun (WGS) entry which is preliminary data.</text>
</comment>
<evidence type="ECO:0000313" key="3">
    <source>
        <dbReference type="EMBL" id="GGG13953.1"/>
    </source>
</evidence>
<dbReference type="SUPFAM" id="SSF53474">
    <property type="entry name" value="alpha/beta-Hydrolases"/>
    <property type="match status" value="1"/>
</dbReference>
<feature type="domain" description="AB hydrolase-1" evidence="2">
    <location>
        <begin position="77"/>
        <end position="326"/>
    </location>
</feature>
<dbReference type="Proteomes" id="UP000654257">
    <property type="component" value="Unassembled WGS sequence"/>
</dbReference>